<evidence type="ECO:0000259" key="2">
    <source>
        <dbReference type="Pfam" id="PF18962"/>
    </source>
</evidence>
<evidence type="ECO:0000313" key="4">
    <source>
        <dbReference type="Proteomes" id="UP001165296"/>
    </source>
</evidence>
<proteinExistence type="predicted"/>
<dbReference type="Proteomes" id="UP001165296">
    <property type="component" value="Unassembled WGS sequence"/>
</dbReference>
<evidence type="ECO:0000313" key="3">
    <source>
        <dbReference type="EMBL" id="MCB2410453.1"/>
    </source>
</evidence>
<name>A0ABS8AXE7_9BACT</name>
<keyword evidence="4" id="KW-1185">Reference proteome</keyword>
<feature type="domain" description="Secretion system C-terminal sorting" evidence="2">
    <location>
        <begin position="91"/>
        <end position="160"/>
    </location>
</feature>
<dbReference type="NCBIfam" id="TIGR04183">
    <property type="entry name" value="Por_Secre_tail"/>
    <property type="match status" value="1"/>
</dbReference>
<gene>
    <name evidence="3" type="ORF">LGH74_20855</name>
</gene>
<comment type="caution">
    <text evidence="3">The sequence shown here is derived from an EMBL/GenBank/DDBJ whole genome shotgun (WGS) entry which is preliminary data.</text>
</comment>
<organism evidence="3 4">
    <name type="scientific">Hymenobacter lucidus</name>
    <dbReference type="NCBI Taxonomy" id="2880930"/>
    <lineage>
        <taxon>Bacteria</taxon>
        <taxon>Pseudomonadati</taxon>
        <taxon>Bacteroidota</taxon>
        <taxon>Cytophagia</taxon>
        <taxon>Cytophagales</taxon>
        <taxon>Hymenobacteraceae</taxon>
        <taxon>Hymenobacter</taxon>
    </lineage>
</organism>
<feature type="signal peptide" evidence="1">
    <location>
        <begin position="1"/>
        <end position="23"/>
    </location>
</feature>
<keyword evidence="1" id="KW-0732">Signal</keyword>
<protein>
    <submittedName>
        <fullName evidence="3">T9SS type A sorting domain-containing protein</fullName>
    </submittedName>
</protein>
<dbReference type="Pfam" id="PF18962">
    <property type="entry name" value="Por_Secre_tail"/>
    <property type="match status" value="1"/>
</dbReference>
<accession>A0ABS8AXE7</accession>
<dbReference type="InterPro" id="IPR026444">
    <property type="entry name" value="Secre_tail"/>
</dbReference>
<sequence>MKTVVVTLGLGIGMILGLGTAQAQTKPAAAKVPAKAPATKAPVTKAAAKPVAASAVAASAEAKPAPPELITSKMEMVAPSTDAIKVRVDTNPLTKRLIVRTNATGPTRVEVNDASGRPVITRDLLAGDEATTLDVSQLPAGYYIVQCTSGSRSGMRRVMVGQ</sequence>
<reference evidence="3" key="1">
    <citation type="submission" date="2021-10" db="EMBL/GenBank/DDBJ databases">
        <authorList>
            <person name="Dean J.D."/>
            <person name="Kim M.K."/>
            <person name="Newey C.N."/>
            <person name="Stoker T.S."/>
            <person name="Thompson D.W."/>
            <person name="Grose J.H."/>
        </authorList>
    </citation>
    <scope>NUCLEOTIDE SEQUENCE</scope>
    <source>
        <strain evidence="3">BT178</strain>
    </source>
</reference>
<evidence type="ECO:0000256" key="1">
    <source>
        <dbReference type="SAM" id="SignalP"/>
    </source>
</evidence>
<feature type="chain" id="PRO_5045286145" evidence="1">
    <location>
        <begin position="24"/>
        <end position="162"/>
    </location>
</feature>
<dbReference type="EMBL" id="JAJADR010000007">
    <property type="protein sequence ID" value="MCB2410453.1"/>
    <property type="molecule type" value="Genomic_DNA"/>
</dbReference>